<dbReference type="Proteomes" id="UP000717696">
    <property type="component" value="Unassembled WGS sequence"/>
</dbReference>
<accession>A0A9P9FEK2</accession>
<keyword evidence="1" id="KW-0175">Coiled coil</keyword>
<evidence type="ECO:0000256" key="2">
    <source>
        <dbReference type="SAM" id="MobiDB-lite"/>
    </source>
</evidence>
<protein>
    <submittedName>
        <fullName evidence="3">Uncharacterized protein</fullName>
    </submittedName>
</protein>
<evidence type="ECO:0000313" key="3">
    <source>
        <dbReference type="EMBL" id="KAH7160461.1"/>
    </source>
</evidence>
<sequence>MATEETNALRLLVSMSTQNQFRKRTTPEPDYGDTRRPESNNYPPHGPSHGPSRGKGTDNLDSHKVRSQEATYSQEIQRLHAILDSANSSIETLTAELQVKEALGLQLKKRNNAMQSFRDAEEELLGRQEQDSTISADFEALFLQLKSWTSKCCSAADSLMAVTDAHRQNLQMIRRVLPNLADVEKLPDFLPVGNVRRRRKFIRGWIGLVLSEQMIRSLPGPLHPTSLGCDVWLPLKVSESVRELETTLLSSGGAMTPTSFHRWRTTTMALLGKVYPAGRWTQDTIDSIEEQVDFALSVIKPLTTRADEEELRVKLIQNIFIPAVELSQLLRRQCASWSVRFPILLDADGLQQSEGAVFNVFEPSKMKDMDSQSDDDDDDDDGGLVASADHCLKAVEIFVRLALFKSGNHDGLRYDIVSTVQKAEVSCVDIRTVE</sequence>
<reference evidence="3" key="1">
    <citation type="journal article" date="2021" name="Nat. Commun.">
        <title>Genetic determinants of endophytism in the Arabidopsis root mycobiome.</title>
        <authorList>
            <person name="Mesny F."/>
            <person name="Miyauchi S."/>
            <person name="Thiergart T."/>
            <person name="Pickel B."/>
            <person name="Atanasova L."/>
            <person name="Karlsson M."/>
            <person name="Huettel B."/>
            <person name="Barry K.W."/>
            <person name="Haridas S."/>
            <person name="Chen C."/>
            <person name="Bauer D."/>
            <person name="Andreopoulos W."/>
            <person name="Pangilinan J."/>
            <person name="LaButti K."/>
            <person name="Riley R."/>
            <person name="Lipzen A."/>
            <person name="Clum A."/>
            <person name="Drula E."/>
            <person name="Henrissat B."/>
            <person name="Kohler A."/>
            <person name="Grigoriev I.V."/>
            <person name="Martin F.M."/>
            <person name="Hacquard S."/>
        </authorList>
    </citation>
    <scope>NUCLEOTIDE SEQUENCE</scope>
    <source>
        <strain evidence="3">MPI-CAGE-AT-0021</strain>
    </source>
</reference>
<dbReference type="OrthoDB" id="5213630at2759"/>
<comment type="caution">
    <text evidence="3">The sequence shown here is derived from an EMBL/GenBank/DDBJ whole genome shotgun (WGS) entry which is preliminary data.</text>
</comment>
<gene>
    <name evidence="3" type="ORF">B0J13DRAFT_644091</name>
</gene>
<feature type="region of interest" description="Disordered" evidence="2">
    <location>
        <begin position="1"/>
        <end position="71"/>
    </location>
</feature>
<organism evidence="3 4">
    <name type="scientific">Dactylonectria estremocensis</name>
    <dbReference type="NCBI Taxonomy" id="1079267"/>
    <lineage>
        <taxon>Eukaryota</taxon>
        <taxon>Fungi</taxon>
        <taxon>Dikarya</taxon>
        <taxon>Ascomycota</taxon>
        <taxon>Pezizomycotina</taxon>
        <taxon>Sordariomycetes</taxon>
        <taxon>Hypocreomycetidae</taxon>
        <taxon>Hypocreales</taxon>
        <taxon>Nectriaceae</taxon>
        <taxon>Dactylonectria</taxon>
    </lineage>
</organism>
<evidence type="ECO:0000256" key="1">
    <source>
        <dbReference type="SAM" id="Coils"/>
    </source>
</evidence>
<name>A0A9P9FEK2_9HYPO</name>
<proteinExistence type="predicted"/>
<feature type="coiled-coil region" evidence="1">
    <location>
        <begin position="76"/>
        <end position="103"/>
    </location>
</feature>
<feature type="compositionally biased region" description="Basic and acidic residues" evidence="2">
    <location>
        <begin position="55"/>
        <end position="67"/>
    </location>
</feature>
<dbReference type="EMBL" id="JAGMUU010000002">
    <property type="protein sequence ID" value="KAH7160461.1"/>
    <property type="molecule type" value="Genomic_DNA"/>
</dbReference>
<dbReference type="AlphaFoldDB" id="A0A9P9FEK2"/>
<evidence type="ECO:0000313" key="4">
    <source>
        <dbReference type="Proteomes" id="UP000717696"/>
    </source>
</evidence>
<keyword evidence="4" id="KW-1185">Reference proteome</keyword>